<dbReference type="InterPro" id="IPR013486">
    <property type="entry name" value="SpoIID/LytB"/>
</dbReference>
<dbReference type="PANTHER" id="PTHR30032">
    <property type="entry name" value="N-ACETYLMURAMOYL-L-ALANINE AMIDASE-RELATED"/>
    <property type="match status" value="1"/>
</dbReference>
<name>A0ABW8SL48_9CLOT</name>
<proteinExistence type="predicted"/>
<dbReference type="Proteomes" id="UP001623660">
    <property type="component" value="Unassembled WGS sequence"/>
</dbReference>
<keyword evidence="1" id="KW-0812">Transmembrane</keyword>
<keyword evidence="1" id="KW-0472">Membrane</keyword>
<dbReference type="NCBIfam" id="TIGR02669">
    <property type="entry name" value="SpoIID_LytB"/>
    <property type="match status" value="1"/>
</dbReference>
<organism evidence="3 4">
    <name type="scientific">Candidatus Clostridium eludens</name>
    <dbReference type="NCBI Taxonomy" id="3381663"/>
    <lineage>
        <taxon>Bacteria</taxon>
        <taxon>Bacillati</taxon>
        <taxon>Bacillota</taxon>
        <taxon>Clostridia</taxon>
        <taxon>Eubacteriales</taxon>
        <taxon>Clostridiaceae</taxon>
        <taxon>Clostridium</taxon>
    </lineage>
</organism>
<comment type="caution">
    <text evidence="3">The sequence shown here is derived from an EMBL/GenBank/DDBJ whole genome shotgun (WGS) entry which is preliminary data.</text>
</comment>
<dbReference type="RefSeq" id="WP_406791661.1">
    <property type="nucleotide sequence ID" value="NZ_JBJHZX010000010.1"/>
</dbReference>
<dbReference type="Pfam" id="PF08486">
    <property type="entry name" value="SpoIID"/>
    <property type="match status" value="1"/>
</dbReference>
<dbReference type="NCBIfam" id="TIGR02870">
    <property type="entry name" value="spore_II_D"/>
    <property type="match status" value="1"/>
</dbReference>
<protein>
    <submittedName>
        <fullName evidence="3">Stage II sporulation protein D</fullName>
    </submittedName>
</protein>
<keyword evidence="4" id="KW-1185">Reference proteome</keyword>
<evidence type="ECO:0000259" key="2">
    <source>
        <dbReference type="Pfam" id="PF08486"/>
    </source>
</evidence>
<dbReference type="PANTHER" id="PTHR30032:SF4">
    <property type="entry name" value="AMIDASE ENHANCER"/>
    <property type="match status" value="1"/>
</dbReference>
<dbReference type="InterPro" id="IPR013693">
    <property type="entry name" value="SpoIID/LytB_N"/>
</dbReference>
<feature type="transmembrane region" description="Helical" evidence="1">
    <location>
        <begin position="12"/>
        <end position="33"/>
    </location>
</feature>
<evidence type="ECO:0000313" key="3">
    <source>
        <dbReference type="EMBL" id="MFL0195540.1"/>
    </source>
</evidence>
<sequence length="345" mass="38669">MKKYIMNFIKKLVILIFMSTAFIILLSLFITGMQSGKYTLPEFIMKSKNESYNYIPQDIKVYITEKDKVEKIPLEEYVVGVVASEMPAEFSEEAIKAQAVAARTFGAAHMEVYGGKKYKSNTGADVCDTVACQVFMSKEDIMKKWPESKKDEYWNKIVNAVGATSGQVLSYENKLVMEPYYFAVSGGKTENAVDVFGKGEEYLKSVESPGEESARKYRTSIELSYAAFIDKVNSKYPDSGLSVKNLSNQIVVKSRNEGGSVKEIKLGAVTVSGVNFRTIMSLNSSDFNIYFRDNIIIECIGYGHRVGMSQWGANAMAKDGKGYKEILAHYYNKTGLQNVEAFYVR</sequence>
<evidence type="ECO:0000313" key="4">
    <source>
        <dbReference type="Proteomes" id="UP001623660"/>
    </source>
</evidence>
<accession>A0ABW8SL48</accession>
<dbReference type="EMBL" id="JBJHZX010000010">
    <property type="protein sequence ID" value="MFL0195540.1"/>
    <property type="molecule type" value="Genomic_DNA"/>
</dbReference>
<keyword evidence="1" id="KW-1133">Transmembrane helix</keyword>
<feature type="domain" description="Sporulation stage II protein D amidase enhancer LytB N-terminal" evidence="2">
    <location>
        <begin position="65"/>
        <end position="171"/>
    </location>
</feature>
<reference evidence="3 4" key="1">
    <citation type="submission" date="2024-11" db="EMBL/GenBank/DDBJ databases">
        <authorList>
            <person name="Heng Y.C."/>
            <person name="Lim A.C.H."/>
            <person name="Lee J.K.Y."/>
            <person name="Kittelmann S."/>
        </authorList>
    </citation>
    <scope>NUCLEOTIDE SEQUENCE [LARGE SCALE GENOMIC DNA]</scope>
    <source>
        <strain evidence="3 4">WILCCON 0269</strain>
    </source>
</reference>
<dbReference type="InterPro" id="IPR051922">
    <property type="entry name" value="Bact_Sporulation_Assoc"/>
</dbReference>
<dbReference type="InterPro" id="IPR014225">
    <property type="entry name" value="Spore_II_D_firmicutes"/>
</dbReference>
<evidence type="ECO:0000256" key="1">
    <source>
        <dbReference type="SAM" id="Phobius"/>
    </source>
</evidence>
<gene>
    <name evidence="3" type="primary">spoIID</name>
    <name evidence="3" type="ORF">ACJDU8_08190</name>
</gene>